<dbReference type="Gene3D" id="3.30.950.10">
    <property type="entry name" value="Methyltransferase, Cobalt-precorrin-4 Transmethylase, Domain 2"/>
    <property type="match status" value="1"/>
</dbReference>
<sequence>MQTGTLYGISVGTGDPELITLKGLNLLKNAPVVAFPAGIGGKQGIAQRIIAQWLQPNQVQLALQFPYIQDEAVLNSAWQLAALQVWLYLQQGKDVAFACEGDISFYSTFTYLAATLQQQHPEVRVQTVPGVASPMAAAAALGLPLTLRDQRLVVLPALYRVEELETVLNWADVVVLMKVSSVYPQVWQMLEQRDLLKSSYVVERATTTEQVVYSDLRDRSNLKLHYFSLLIVKVTGD</sequence>
<dbReference type="GO" id="GO:0032259">
    <property type="term" value="P:methylation"/>
    <property type="evidence" value="ECO:0007669"/>
    <property type="project" value="UniProtKB-KW"/>
</dbReference>
<evidence type="ECO:0000256" key="1">
    <source>
        <dbReference type="ARBA" id="ARBA00004953"/>
    </source>
</evidence>
<dbReference type="PANTHER" id="PTHR43467:SF2">
    <property type="entry name" value="COBALT-PRECORRIN-2 C(20)-METHYLTRANSFERASE"/>
    <property type="match status" value="1"/>
</dbReference>
<evidence type="ECO:0000256" key="2">
    <source>
        <dbReference type="ARBA" id="ARBA00005879"/>
    </source>
</evidence>
<name>A0A1U7IUB8_9CYAN</name>
<evidence type="ECO:0000256" key="7">
    <source>
        <dbReference type="PIRNR" id="PIRNR036427"/>
    </source>
</evidence>
<accession>A0A1U7IUB8</accession>
<feature type="domain" description="Tetrapyrrole methylase" evidence="8">
    <location>
        <begin position="5"/>
        <end position="213"/>
    </location>
</feature>
<dbReference type="PANTHER" id="PTHR43467">
    <property type="entry name" value="COBALT-PRECORRIN-2 C(20)-METHYLTRANSFERASE"/>
    <property type="match status" value="1"/>
</dbReference>
<dbReference type="Gene3D" id="3.40.1010.10">
    <property type="entry name" value="Cobalt-precorrin-4 Transmethylase, Domain 1"/>
    <property type="match status" value="1"/>
</dbReference>
<dbReference type="PIRSF" id="PIRSF036427">
    <property type="entry name" value="Precrrn-2_mtase"/>
    <property type="match status" value="1"/>
</dbReference>
<dbReference type="STRING" id="454136.NIES2119_00345"/>
<keyword evidence="5 9" id="KW-0808">Transferase</keyword>
<comment type="caution">
    <text evidence="9">The sequence shown here is derived from an EMBL/GenBank/DDBJ whole genome shotgun (WGS) entry which is preliminary data.</text>
</comment>
<dbReference type="NCBIfam" id="TIGR01467">
    <property type="entry name" value="cobI_cbiL"/>
    <property type="match status" value="1"/>
</dbReference>
<evidence type="ECO:0000259" key="8">
    <source>
        <dbReference type="Pfam" id="PF00590"/>
    </source>
</evidence>
<evidence type="ECO:0000256" key="5">
    <source>
        <dbReference type="ARBA" id="ARBA00022679"/>
    </source>
</evidence>
<comment type="similarity">
    <text evidence="2 7">Belongs to the precorrin methyltransferase family.</text>
</comment>
<comment type="pathway">
    <text evidence="1">Cofactor biosynthesis; adenosylcobalamin biosynthesis.</text>
</comment>
<keyword evidence="4 9" id="KW-0489">Methyltransferase</keyword>
<dbReference type="AlphaFoldDB" id="A0A1U7IUB8"/>
<dbReference type="InterPro" id="IPR014777">
    <property type="entry name" value="4pyrrole_Mease_sub1"/>
</dbReference>
<protein>
    <submittedName>
        <fullName evidence="9">Precorrin-2 C(20)-methyltransferase</fullName>
    </submittedName>
</protein>
<dbReference type="InterPro" id="IPR035996">
    <property type="entry name" value="4pyrrol_Methylase_sf"/>
</dbReference>
<gene>
    <name evidence="9" type="ORF">NIES2119_00345</name>
</gene>
<dbReference type="NCBIfam" id="NF004614">
    <property type="entry name" value="PRK05948.1"/>
    <property type="match status" value="1"/>
</dbReference>
<proteinExistence type="inferred from homology"/>
<dbReference type="Proteomes" id="UP000185860">
    <property type="component" value="Unassembled WGS sequence"/>
</dbReference>
<evidence type="ECO:0000256" key="3">
    <source>
        <dbReference type="ARBA" id="ARBA00022573"/>
    </source>
</evidence>
<dbReference type="InterPro" id="IPR012382">
    <property type="entry name" value="CobI/CbiL"/>
</dbReference>
<dbReference type="Pfam" id="PF00590">
    <property type="entry name" value="TP_methylase"/>
    <property type="match status" value="1"/>
</dbReference>
<dbReference type="UniPathway" id="UPA00148"/>
<evidence type="ECO:0000313" key="9">
    <source>
        <dbReference type="EMBL" id="OKH41039.1"/>
    </source>
</evidence>
<dbReference type="GO" id="GO:0030788">
    <property type="term" value="F:precorrin-2 C20-methyltransferase activity"/>
    <property type="evidence" value="ECO:0007669"/>
    <property type="project" value="InterPro"/>
</dbReference>
<dbReference type="InterPro" id="IPR006364">
    <property type="entry name" value="CobI/CbiL/CobIJ_dom"/>
</dbReference>
<keyword evidence="3" id="KW-0169">Cobalamin biosynthesis</keyword>
<evidence type="ECO:0000256" key="4">
    <source>
        <dbReference type="ARBA" id="ARBA00022603"/>
    </source>
</evidence>
<evidence type="ECO:0000256" key="6">
    <source>
        <dbReference type="ARBA" id="ARBA00022691"/>
    </source>
</evidence>
<dbReference type="OrthoDB" id="9804789at2"/>
<keyword evidence="6" id="KW-0949">S-adenosyl-L-methionine</keyword>
<reference evidence="9 10" key="1">
    <citation type="submission" date="2016-11" db="EMBL/GenBank/DDBJ databases">
        <title>Draft Genome Sequences of Nine Cyanobacterial Strains from Diverse Habitats.</title>
        <authorList>
            <person name="Zhu T."/>
            <person name="Hou S."/>
            <person name="Lu X."/>
            <person name="Hess W.R."/>
        </authorList>
    </citation>
    <scope>NUCLEOTIDE SEQUENCE [LARGE SCALE GENOMIC DNA]</scope>
    <source>
        <strain evidence="9 10">IAM M-71</strain>
    </source>
</reference>
<dbReference type="CDD" id="cd11645">
    <property type="entry name" value="Precorrin_2_C20_MT"/>
    <property type="match status" value="1"/>
</dbReference>
<dbReference type="GO" id="GO:0009236">
    <property type="term" value="P:cobalamin biosynthetic process"/>
    <property type="evidence" value="ECO:0007669"/>
    <property type="project" value="UniProtKB-UniRule"/>
</dbReference>
<dbReference type="InterPro" id="IPR014776">
    <property type="entry name" value="4pyrrole_Mease_sub2"/>
</dbReference>
<organism evidence="9 10">
    <name type="scientific">[Phormidium ambiguum] IAM M-71</name>
    <dbReference type="NCBI Taxonomy" id="454136"/>
    <lineage>
        <taxon>Bacteria</taxon>
        <taxon>Bacillati</taxon>
        <taxon>Cyanobacteriota</taxon>
        <taxon>Cyanophyceae</taxon>
        <taxon>Oscillatoriophycideae</taxon>
        <taxon>Aerosakkonematales</taxon>
        <taxon>Aerosakkonemataceae</taxon>
        <taxon>Floridanema</taxon>
    </lineage>
</organism>
<evidence type="ECO:0000313" key="10">
    <source>
        <dbReference type="Proteomes" id="UP000185860"/>
    </source>
</evidence>
<dbReference type="SUPFAM" id="SSF53790">
    <property type="entry name" value="Tetrapyrrole methylase"/>
    <property type="match status" value="1"/>
</dbReference>
<dbReference type="InterPro" id="IPR000878">
    <property type="entry name" value="4pyrrol_Mease"/>
</dbReference>
<dbReference type="EMBL" id="MRCE01000001">
    <property type="protein sequence ID" value="OKH41039.1"/>
    <property type="molecule type" value="Genomic_DNA"/>
</dbReference>